<evidence type="ECO:0000256" key="1">
    <source>
        <dbReference type="ARBA" id="ARBA00001966"/>
    </source>
</evidence>
<sequence length="190" mass="21225">VGGGVLFGLADPKFEVLGLMMHNRHLEEKFGVGFHTISMPRLKPAEGMSLEEFAYLIDDEMFNKLVAIIRIAVPFTGIIMSTRETAEIRREVLKYGVAQVRAGSSTGVGGYKEREEGKEVLQFKTADERTPLEVLKSILDDGYIPSYCTACYRKGRTGERFMRLAKSGQIQNVCEPNAMMTLLEFALDYG</sequence>
<feature type="non-terminal residue" evidence="4">
    <location>
        <position position="1"/>
    </location>
</feature>
<organism evidence="4 5">
    <name type="scientific">Clostridium perfringens</name>
    <dbReference type="NCBI Taxonomy" id="1502"/>
    <lineage>
        <taxon>Bacteria</taxon>
        <taxon>Bacillati</taxon>
        <taxon>Bacillota</taxon>
        <taxon>Clostridia</taxon>
        <taxon>Eubacteriales</taxon>
        <taxon>Clostridiaceae</taxon>
        <taxon>Clostridium</taxon>
    </lineage>
</organism>
<dbReference type="EMBL" id="WNVC01000548">
    <property type="protein sequence ID" value="MDZ5000664.1"/>
    <property type="molecule type" value="Genomic_DNA"/>
</dbReference>
<evidence type="ECO:0000313" key="5">
    <source>
        <dbReference type="Proteomes" id="UP001291306"/>
    </source>
</evidence>
<proteinExistence type="predicted"/>
<dbReference type="GO" id="GO:0051539">
    <property type="term" value="F:4 iron, 4 sulfur cluster binding"/>
    <property type="evidence" value="ECO:0007669"/>
    <property type="project" value="UniProtKB-KW"/>
</dbReference>
<accession>A0AAW9IBS5</accession>
<dbReference type="Proteomes" id="UP001291306">
    <property type="component" value="Unassembled WGS sequence"/>
</dbReference>
<dbReference type="InterPro" id="IPR013785">
    <property type="entry name" value="Aldolase_TIM"/>
</dbReference>
<dbReference type="PANTHER" id="PTHR43583:SF2">
    <property type="entry name" value="THIAZOLE BIOSYNTHESIS PROTEIN"/>
    <property type="match status" value="1"/>
</dbReference>
<feature type="domain" description="Biotin and thiamin synthesis-associated" evidence="3">
    <location>
        <begin position="38"/>
        <end position="145"/>
    </location>
</feature>
<keyword evidence="2" id="KW-0411">Iron-sulfur</keyword>
<evidence type="ECO:0000313" key="4">
    <source>
        <dbReference type="EMBL" id="MDZ5000664.1"/>
    </source>
</evidence>
<keyword evidence="2" id="KW-0479">Metal-binding</keyword>
<dbReference type="PANTHER" id="PTHR43583">
    <property type="entry name" value="2-IMINOACETATE SYNTHASE"/>
    <property type="match status" value="1"/>
</dbReference>
<dbReference type="Pfam" id="PF06968">
    <property type="entry name" value="BATS"/>
    <property type="match status" value="1"/>
</dbReference>
<dbReference type="InterPro" id="IPR034428">
    <property type="entry name" value="ThiH/NoCL/HydG-like"/>
</dbReference>
<name>A0AAW9IBS5_CLOPF</name>
<protein>
    <submittedName>
        <fullName evidence="4">[FeFe] hydrogenase H-cluster radical SAM maturase HydG</fullName>
    </submittedName>
</protein>
<gene>
    <name evidence="4" type="ORF">GNF79_16670</name>
</gene>
<feature type="non-terminal residue" evidence="4">
    <location>
        <position position="190"/>
    </location>
</feature>
<evidence type="ECO:0000256" key="2">
    <source>
        <dbReference type="ARBA" id="ARBA00022485"/>
    </source>
</evidence>
<dbReference type="AlphaFoldDB" id="A0AAW9IBS5"/>
<dbReference type="InterPro" id="IPR058240">
    <property type="entry name" value="rSAM_sf"/>
</dbReference>
<reference evidence="4" key="1">
    <citation type="submission" date="2019-11" db="EMBL/GenBank/DDBJ databases">
        <title>Characterization of Clostridium perfringens isolates from swine manure treated agricultural soils.</title>
        <authorList>
            <person name="Wushke S.T."/>
        </authorList>
    </citation>
    <scope>NUCLEOTIDE SEQUENCE</scope>
    <source>
        <strain evidence="4">X26</strain>
    </source>
</reference>
<comment type="cofactor">
    <cofactor evidence="1">
        <name>[4Fe-4S] cluster</name>
        <dbReference type="ChEBI" id="CHEBI:49883"/>
    </cofactor>
</comment>
<keyword evidence="2" id="KW-0408">Iron</keyword>
<dbReference type="InterPro" id="IPR010722">
    <property type="entry name" value="BATS_dom"/>
</dbReference>
<evidence type="ECO:0000259" key="3">
    <source>
        <dbReference type="SMART" id="SM00876"/>
    </source>
</evidence>
<keyword evidence="2" id="KW-0004">4Fe-4S</keyword>
<comment type="caution">
    <text evidence="4">The sequence shown here is derived from an EMBL/GenBank/DDBJ whole genome shotgun (WGS) entry which is preliminary data.</text>
</comment>
<dbReference type="Gene3D" id="3.20.20.70">
    <property type="entry name" value="Aldolase class I"/>
    <property type="match status" value="1"/>
</dbReference>
<dbReference type="SUPFAM" id="SSF102114">
    <property type="entry name" value="Radical SAM enzymes"/>
    <property type="match status" value="1"/>
</dbReference>
<dbReference type="SMART" id="SM00876">
    <property type="entry name" value="BATS"/>
    <property type="match status" value="1"/>
</dbReference>